<evidence type="ECO:0008006" key="4">
    <source>
        <dbReference type="Google" id="ProtNLM"/>
    </source>
</evidence>
<comment type="caution">
    <text evidence="2">The sequence shown here is derived from an EMBL/GenBank/DDBJ whole genome shotgun (WGS) entry which is preliminary data.</text>
</comment>
<dbReference type="EMBL" id="JAHWDQ010000001">
    <property type="protein sequence ID" value="MBW2940145.1"/>
    <property type="molecule type" value="Genomic_DNA"/>
</dbReference>
<evidence type="ECO:0000313" key="2">
    <source>
        <dbReference type="EMBL" id="MBW2940145.1"/>
    </source>
</evidence>
<organism evidence="2 3">
    <name type="scientific">Zhongshania aquimaris</name>
    <dbReference type="NCBI Taxonomy" id="2857107"/>
    <lineage>
        <taxon>Bacteria</taxon>
        <taxon>Pseudomonadati</taxon>
        <taxon>Pseudomonadota</taxon>
        <taxon>Gammaproteobacteria</taxon>
        <taxon>Cellvibrionales</taxon>
        <taxon>Spongiibacteraceae</taxon>
        <taxon>Zhongshania</taxon>
    </lineage>
</organism>
<accession>A0ABS6VP95</accession>
<gene>
    <name evidence="2" type="ORF">KXJ70_05125</name>
</gene>
<evidence type="ECO:0000256" key="1">
    <source>
        <dbReference type="SAM" id="Phobius"/>
    </source>
</evidence>
<feature type="transmembrane region" description="Helical" evidence="1">
    <location>
        <begin position="77"/>
        <end position="98"/>
    </location>
</feature>
<reference evidence="2" key="1">
    <citation type="submission" date="2021-07" db="EMBL/GenBank/DDBJ databases">
        <title>Zhongshania sp. CAU 1632 isolated from seawater.</title>
        <authorList>
            <person name="Kim W."/>
        </authorList>
    </citation>
    <scope>NUCLEOTIDE SEQUENCE</scope>
    <source>
        <strain evidence="2">CAU 1632</strain>
    </source>
</reference>
<keyword evidence="1" id="KW-0472">Membrane</keyword>
<dbReference type="RefSeq" id="WP_219042365.1">
    <property type="nucleotide sequence ID" value="NZ_JAHWDQ010000001.1"/>
</dbReference>
<name>A0ABS6VP95_9GAMM</name>
<keyword evidence="1" id="KW-0812">Transmembrane</keyword>
<sequence length="403" mass="45183">MPLSSVQTYDIEKALIGNRKIDAIKMYREATGCSLVEAKDEIEAMLTSLKTRKPRHFKDIGVQAEPEQAKPTSKKKAFLMTFFLVDTLIFTGLVYYFVFRDDSSNTVANIANQAAQVTHQKIKQTETQTQGRPKSISLPNSVDVDSYTEALGPDDNFDSLYLSKINSSSYINRKSSGNSSSFDSSEIERKIKTARSQLAQLRVPPTNSSLTLIEMSAAPVSLDGIITSGEWQDATAIVLDEENQTTLYFKTDGEWLFIACDAPSEKSQGGYDQLRVYFHAGLNPNLVNERIHIGKGAGVTSIRQTTFRWQGDPPKNDNERWKKYAINDWGLYNYAYGSSSMSSGHRQYEAAIHIGEAGLHSKVPFTVYAEVETDPLKDEKGKFVERQYLGELGNERNPVWMVF</sequence>
<keyword evidence="1" id="KW-1133">Transmembrane helix</keyword>
<protein>
    <recommendedName>
        <fullName evidence="4">Ribosomal protein L7/L12 C-terminal domain-containing protein</fullName>
    </recommendedName>
</protein>
<proteinExistence type="predicted"/>
<dbReference type="Proteomes" id="UP001166291">
    <property type="component" value="Unassembled WGS sequence"/>
</dbReference>
<evidence type="ECO:0000313" key="3">
    <source>
        <dbReference type="Proteomes" id="UP001166291"/>
    </source>
</evidence>
<keyword evidence="3" id="KW-1185">Reference proteome</keyword>